<dbReference type="Proteomes" id="UP000054408">
    <property type="component" value="Unassembled WGS sequence"/>
</dbReference>
<dbReference type="GeneID" id="25569058"/>
<feature type="transmembrane region" description="Helical" evidence="1">
    <location>
        <begin position="301"/>
        <end position="321"/>
    </location>
</feature>
<feature type="transmembrane region" description="Helical" evidence="1">
    <location>
        <begin position="356"/>
        <end position="377"/>
    </location>
</feature>
<dbReference type="AlphaFoldDB" id="A0A0L0DSJ6"/>
<protein>
    <submittedName>
        <fullName evidence="2">Uncharacterized protein</fullName>
    </submittedName>
</protein>
<keyword evidence="1" id="KW-0812">Transmembrane</keyword>
<dbReference type="EMBL" id="GL349499">
    <property type="protein sequence ID" value="KNC55319.1"/>
    <property type="molecule type" value="Genomic_DNA"/>
</dbReference>
<sequence>MPLLEQAAHATPAAARRLIDDIAACGHNSAAENNAQLAAAHARAVLCRPCQAAVDAHLAQLDMALVAAHLARSAEAPAAERSAPPRVATAHAARYQAAVLVSLALVVTTVTTVVAWLIVPAWLDAARPDLHPHSLVAAAVATIVLRAAGLPPLVTTAPANRVVCLALIGIGAALPADADSPLLPHRMLLALAAAIALALAELHLLAWFASFTIVSSSALSWAGEAQADATAFASAAAADADAAAAAAAAANVEASKAQADTLPRPPLPVARLAIGHLAVFAVALGETWLLGDHTPTRLLKAARLSLLGAVAAYAGLERLLLPPRWRLLALPRAYVLVVTLLAAHRHGIVDELAAGLLPLWIRVVMLVTAYVGSARIAEATAES</sequence>
<keyword evidence="3" id="KW-1185">Reference proteome</keyword>
<keyword evidence="1" id="KW-1133">Transmembrane helix</keyword>
<evidence type="ECO:0000313" key="2">
    <source>
        <dbReference type="EMBL" id="KNC55319.1"/>
    </source>
</evidence>
<name>A0A0L0DSJ6_THETB</name>
<organism evidence="2 3">
    <name type="scientific">Thecamonas trahens ATCC 50062</name>
    <dbReference type="NCBI Taxonomy" id="461836"/>
    <lineage>
        <taxon>Eukaryota</taxon>
        <taxon>Apusozoa</taxon>
        <taxon>Apusomonadida</taxon>
        <taxon>Apusomonadidae</taxon>
        <taxon>Thecamonas</taxon>
    </lineage>
</organism>
<reference evidence="2 3" key="1">
    <citation type="submission" date="2010-05" db="EMBL/GenBank/DDBJ databases">
        <title>The Genome Sequence of Thecamonas trahens ATCC 50062.</title>
        <authorList>
            <consortium name="The Broad Institute Genome Sequencing Platform"/>
            <person name="Russ C."/>
            <person name="Cuomo C."/>
            <person name="Shea T."/>
            <person name="Young S.K."/>
            <person name="Zeng Q."/>
            <person name="Koehrsen M."/>
            <person name="Haas B."/>
            <person name="Borodovsky M."/>
            <person name="Guigo R."/>
            <person name="Alvarado L."/>
            <person name="Berlin A."/>
            <person name="Bochicchio J."/>
            <person name="Borenstein D."/>
            <person name="Chapman S."/>
            <person name="Chen Z."/>
            <person name="Freedman E."/>
            <person name="Gellesch M."/>
            <person name="Goldberg J."/>
            <person name="Griggs A."/>
            <person name="Gujja S."/>
            <person name="Heilman E."/>
            <person name="Heiman D."/>
            <person name="Hepburn T."/>
            <person name="Howarth C."/>
            <person name="Jen D."/>
            <person name="Larson L."/>
            <person name="Mehta T."/>
            <person name="Park D."/>
            <person name="Pearson M."/>
            <person name="Roberts A."/>
            <person name="Saif S."/>
            <person name="Shenoy N."/>
            <person name="Sisk P."/>
            <person name="Stolte C."/>
            <person name="Sykes S."/>
            <person name="Thomson T."/>
            <person name="Walk T."/>
            <person name="White J."/>
            <person name="Yandava C."/>
            <person name="Burger G."/>
            <person name="Gray M.W."/>
            <person name="Holland P.W.H."/>
            <person name="King N."/>
            <person name="Lang F.B.F."/>
            <person name="Roger A.J."/>
            <person name="Ruiz-Trillo I."/>
            <person name="Lander E."/>
            <person name="Nusbaum C."/>
        </authorList>
    </citation>
    <scope>NUCLEOTIDE SEQUENCE [LARGE SCALE GENOMIC DNA]</scope>
    <source>
        <strain evidence="2 3">ATCC 50062</strain>
    </source>
</reference>
<evidence type="ECO:0000256" key="1">
    <source>
        <dbReference type="SAM" id="Phobius"/>
    </source>
</evidence>
<accession>A0A0L0DSJ6</accession>
<proteinExistence type="predicted"/>
<keyword evidence="1" id="KW-0472">Membrane</keyword>
<dbReference type="RefSeq" id="XP_013753042.1">
    <property type="nucleotide sequence ID" value="XM_013897588.1"/>
</dbReference>
<feature type="transmembrane region" description="Helical" evidence="1">
    <location>
        <begin position="188"/>
        <end position="209"/>
    </location>
</feature>
<feature type="transmembrane region" description="Helical" evidence="1">
    <location>
        <begin position="269"/>
        <end position="289"/>
    </location>
</feature>
<gene>
    <name evidence="2" type="ORF">AMSG_10964</name>
</gene>
<feature type="transmembrane region" description="Helical" evidence="1">
    <location>
        <begin position="97"/>
        <end position="123"/>
    </location>
</feature>
<evidence type="ECO:0000313" key="3">
    <source>
        <dbReference type="Proteomes" id="UP000054408"/>
    </source>
</evidence>
<feature type="transmembrane region" description="Helical" evidence="1">
    <location>
        <begin position="135"/>
        <end position="153"/>
    </location>
</feature>